<keyword evidence="6 13" id="KW-0228">DNA excision</keyword>
<name>A0A1H8PIK4_9ACTN</name>
<dbReference type="SMART" id="SM00487">
    <property type="entry name" value="DEXDc"/>
    <property type="match status" value="1"/>
</dbReference>
<dbReference type="SMART" id="SM00490">
    <property type="entry name" value="HELICc"/>
    <property type="match status" value="1"/>
</dbReference>
<evidence type="ECO:0000256" key="15">
    <source>
        <dbReference type="SAM" id="Coils"/>
    </source>
</evidence>
<dbReference type="InterPro" id="IPR001650">
    <property type="entry name" value="Helicase_C-like"/>
</dbReference>
<evidence type="ECO:0000313" key="20">
    <source>
        <dbReference type="EMBL" id="SEO41508.1"/>
    </source>
</evidence>
<dbReference type="GO" id="GO:0009381">
    <property type="term" value="F:excinuclease ABC activity"/>
    <property type="evidence" value="ECO:0007669"/>
    <property type="project" value="UniProtKB-UniRule"/>
</dbReference>
<dbReference type="PROSITE" id="PS50151">
    <property type="entry name" value="UVR"/>
    <property type="match status" value="1"/>
</dbReference>
<reference evidence="21" key="1">
    <citation type="submission" date="2016-10" db="EMBL/GenBank/DDBJ databases">
        <authorList>
            <person name="Varghese N."/>
            <person name="Submissions S."/>
        </authorList>
    </citation>
    <scope>NUCLEOTIDE SEQUENCE [LARGE SCALE GENOMIC DNA]</scope>
    <source>
        <strain evidence="21">DSM 45413</strain>
    </source>
</reference>
<dbReference type="Pfam" id="PF12344">
    <property type="entry name" value="UvrB"/>
    <property type="match status" value="1"/>
</dbReference>
<feature type="domain" description="UVR" evidence="17">
    <location>
        <begin position="661"/>
        <end position="696"/>
    </location>
</feature>
<dbReference type="InterPro" id="IPR006935">
    <property type="entry name" value="Helicase/UvrB_N"/>
</dbReference>
<proteinExistence type="inferred from homology"/>
<evidence type="ECO:0000313" key="21">
    <source>
        <dbReference type="Proteomes" id="UP000198960"/>
    </source>
</evidence>
<dbReference type="GO" id="GO:0016887">
    <property type="term" value="F:ATP hydrolysis activity"/>
    <property type="evidence" value="ECO:0007669"/>
    <property type="project" value="InterPro"/>
</dbReference>
<dbReference type="GO" id="GO:0009380">
    <property type="term" value="C:excinuclease repair complex"/>
    <property type="evidence" value="ECO:0007669"/>
    <property type="project" value="InterPro"/>
</dbReference>
<feature type="coiled-coil region" evidence="15">
    <location>
        <begin position="657"/>
        <end position="703"/>
    </location>
</feature>
<dbReference type="NCBIfam" id="NF003673">
    <property type="entry name" value="PRK05298.1"/>
    <property type="match status" value="1"/>
</dbReference>
<organism evidence="20 21">
    <name type="scientific">Trujillonella endophytica</name>
    <dbReference type="NCBI Taxonomy" id="673521"/>
    <lineage>
        <taxon>Bacteria</taxon>
        <taxon>Bacillati</taxon>
        <taxon>Actinomycetota</taxon>
        <taxon>Actinomycetes</taxon>
        <taxon>Geodermatophilales</taxon>
        <taxon>Geodermatophilaceae</taxon>
        <taxon>Trujillonella</taxon>
    </lineage>
</organism>
<keyword evidence="8 13" id="KW-0267">Excision nuclease</keyword>
<keyword evidence="7 13" id="KW-0067">ATP-binding</keyword>
<evidence type="ECO:0000256" key="13">
    <source>
        <dbReference type="HAMAP-Rule" id="MF_00204"/>
    </source>
</evidence>
<dbReference type="GO" id="GO:0005524">
    <property type="term" value="F:ATP binding"/>
    <property type="evidence" value="ECO:0007669"/>
    <property type="project" value="UniProtKB-UniRule"/>
</dbReference>
<dbReference type="GO" id="GO:0005737">
    <property type="term" value="C:cytoplasm"/>
    <property type="evidence" value="ECO:0007669"/>
    <property type="project" value="UniProtKB-SubCell"/>
</dbReference>
<dbReference type="PANTHER" id="PTHR24029:SF0">
    <property type="entry name" value="UVRABC SYSTEM PROTEIN B"/>
    <property type="match status" value="1"/>
</dbReference>
<evidence type="ECO:0000256" key="3">
    <source>
        <dbReference type="ARBA" id="ARBA00022490"/>
    </source>
</evidence>
<comment type="similarity">
    <text evidence="2 13 14">Belongs to the UvrB family.</text>
</comment>
<keyword evidence="5 13" id="KW-0227">DNA damage</keyword>
<dbReference type="Pfam" id="PF02151">
    <property type="entry name" value="UVR"/>
    <property type="match status" value="1"/>
</dbReference>
<dbReference type="Pfam" id="PF04851">
    <property type="entry name" value="ResIII"/>
    <property type="match status" value="1"/>
</dbReference>
<evidence type="ECO:0000256" key="6">
    <source>
        <dbReference type="ARBA" id="ARBA00022769"/>
    </source>
</evidence>
<dbReference type="InterPro" id="IPR036876">
    <property type="entry name" value="UVR_dom_sf"/>
</dbReference>
<dbReference type="HAMAP" id="MF_00204">
    <property type="entry name" value="UvrB"/>
    <property type="match status" value="1"/>
</dbReference>
<dbReference type="CDD" id="cd17916">
    <property type="entry name" value="DEXHc_UvrB"/>
    <property type="match status" value="1"/>
</dbReference>
<keyword evidence="3 13" id="KW-0963">Cytoplasm</keyword>
<evidence type="ECO:0000256" key="4">
    <source>
        <dbReference type="ARBA" id="ARBA00022741"/>
    </source>
</evidence>
<dbReference type="CDD" id="cd18790">
    <property type="entry name" value="SF2_C_UvrB"/>
    <property type="match status" value="1"/>
</dbReference>
<feature type="region of interest" description="Disordered" evidence="16">
    <location>
        <begin position="618"/>
        <end position="650"/>
    </location>
</feature>
<dbReference type="RefSeq" id="WP_091939202.1">
    <property type="nucleotide sequence ID" value="NZ_FOEE01000001.1"/>
</dbReference>
<evidence type="ECO:0000259" key="17">
    <source>
        <dbReference type="PROSITE" id="PS50151"/>
    </source>
</evidence>
<dbReference type="AlphaFoldDB" id="A0A1H8PIK4"/>
<dbReference type="InterPro" id="IPR024759">
    <property type="entry name" value="UvrB_YAD/RRR_dom"/>
</dbReference>
<evidence type="ECO:0000256" key="5">
    <source>
        <dbReference type="ARBA" id="ARBA00022763"/>
    </source>
</evidence>
<dbReference type="InterPro" id="IPR014001">
    <property type="entry name" value="Helicase_ATP-bd"/>
</dbReference>
<evidence type="ECO:0000256" key="9">
    <source>
        <dbReference type="ARBA" id="ARBA00023204"/>
    </source>
</evidence>
<feature type="domain" description="Helicase C-terminal" evidence="19">
    <location>
        <begin position="440"/>
        <end position="606"/>
    </location>
</feature>
<evidence type="ECO:0000259" key="18">
    <source>
        <dbReference type="PROSITE" id="PS51192"/>
    </source>
</evidence>
<dbReference type="SUPFAM" id="SSF52540">
    <property type="entry name" value="P-loop containing nucleoside triphosphate hydrolases"/>
    <property type="match status" value="2"/>
</dbReference>
<evidence type="ECO:0000256" key="14">
    <source>
        <dbReference type="RuleBase" id="RU003587"/>
    </source>
</evidence>
<dbReference type="Pfam" id="PF00271">
    <property type="entry name" value="Helicase_C"/>
    <property type="match status" value="1"/>
</dbReference>
<evidence type="ECO:0000256" key="1">
    <source>
        <dbReference type="ARBA" id="ARBA00004496"/>
    </source>
</evidence>
<dbReference type="InterPro" id="IPR001943">
    <property type="entry name" value="UVR_dom"/>
</dbReference>
<feature type="domain" description="Helicase ATP-binding" evidence="18">
    <location>
        <begin position="36"/>
        <end position="187"/>
    </location>
</feature>
<dbReference type="InterPro" id="IPR004807">
    <property type="entry name" value="UvrB"/>
</dbReference>
<dbReference type="GO" id="GO:0006289">
    <property type="term" value="P:nucleotide-excision repair"/>
    <property type="evidence" value="ECO:0007669"/>
    <property type="project" value="UniProtKB-UniRule"/>
</dbReference>
<evidence type="ECO:0000256" key="10">
    <source>
        <dbReference type="ARBA" id="ARBA00023236"/>
    </source>
</evidence>
<dbReference type="InterPro" id="IPR041471">
    <property type="entry name" value="UvrB_inter"/>
</dbReference>
<evidence type="ECO:0000256" key="7">
    <source>
        <dbReference type="ARBA" id="ARBA00022840"/>
    </source>
</evidence>
<dbReference type="Proteomes" id="UP000198960">
    <property type="component" value="Unassembled WGS sequence"/>
</dbReference>
<keyword evidence="21" id="KW-1185">Reference proteome</keyword>
<keyword evidence="9 13" id="KW-0234">DNA repair</keyword>
<dbReference type="NCBIfam" id="TIGR00631">
    <property type="entry name" value="uvrb"/>
    <property type="match status" value="1"/>
</dbReference>
<sequence length="705" mass="79623">MRAKTDLKRPTRGRFRVVSDFEPSGDQPAAIKALAERVNAGEENVVLLGATGTGKSATTAWLVEQVQRPTLVMAPNKTLAAQLANEFRELFPDNAVEYFVSYYDYYQPEAYVPQTDTYIEKDSSINEEVERLRHSATNSLFTRRDVIVVATVSCIYGLGTPEEYVERALKIKVGEERDRDDLLRTLVTEQYTRNDLSFTRGTFRVRGDTIEVFPVYEELAVRIEMFGDEVERLYYLHPLTGEVVREVDELFVFPATHYAAGPERMERAIGSIEAELEQRLGELERQGKLLEAQRLRMRTTYDIEMMRQVGFCSGIENYSRHIDGRAPGSAGSCLLDYFPDDYLLVIDESHVTVPQIGGMYEGDMSRKRTLVEHGFRLPSAMDNRPLKWEEFTERIGQVVYLSATPGKYELGRTGGEFVEQVIRPTGLVDPEVVVKPTKGQIDDLVHEIRLRTEKDERVLVTTLTKKMAEDLTDYLLELGIKVRYLHSEVDTLRRVELLRELRQGEYDVLIGINLLREGLDLPEVSLVAILDADKEGFLRSGTSLIQTIGRAARNVSGEVHMYADKITPSMAQAIDETNRRREKQVAYNTERGIDPQPLRKKIVDILDGIYREAEDGTAGELLGGSGRQQSRGKSPVPGLSSKAKAKAGSIDVQGLPRNELADLITQLNEQMLAAARELQFEVAARLRDELQELKKELRQLDAAHA</sequence>
<evidence type="ECO:0000256" key="16">
    <source>
        <dbReference type="SAM" id="MobiDB-lite"/>
    </source>
</evidence>
<evidence type="ECO:0000256" key="8">
    <source>
        <dbReference type="ARBA" id="ARBA00022881"/>
    </source>
</evidence>
<dbReference type="PANTHER" id="PTHR24029">
    <property type="entry name" value="UVRABC SYSTEM PROTEIN B"/>
    <property type="match status" value="1"/>
</dbReference>
<dbReference type="OrthoDB" id="9806651at2"/>
<evidence type="ECO:0000256" key="12">
    <source>
        <dbReference type="ARBA" id="ARBA00029504"/>
    </source>
</evidence>
<dbReference type="GO" id="GO:0003677">
    <property type="term" value="F:DNA binding"/>
    <property type="evidence" value="ECO:0007669"/>
    <property type="project" value="UniProtKB-UniRule"/>
</dbReference>
<comment type="subcellular location">
    <subcellularLocation>
        <location evidence="1 13 14">Cytoplasm</location>
    </subcellularLocation>
</comment>
<protein>
    <recommendedName>
        <fullName evidence="12 13">UvrABC system protein B</fullName>
        <shortName evidence="13">Protein UvrB</shortName>
    </recommendedName>
    <alternativeName>
        <fullName evidence="13">Excinuclease ABC subunit B</fullName>
    </alternativeName>
</protein>
<dbReference type="SUPFAM" id="SSF46600">
    <property type="entry name" value="C-terminal UvrC-binding domain of UvrB"/>
    <property type="match status" value="1"/>
</dbReference>
<dbReference type="PROSITE" id="PS51192">
    <property type="entry name" value="HELICASE_ATP_BIND_1"/>
    <property type="match status" value="1"/>
</dbReference>
<dbReference type="GO" id="GO:0009432">
    <property type="term" value="P:SOS response"/>
    <property type="evidence" value="ECO:0007669"/>
    <property type="project" value="UniProtKB-UniRule"/>
</dbReference>
<dbReference type="EMBL" id="FOEE01000001">
    <property type="protein sequence ID" value="SEO41508.1"/>
    <property type="molecule type" value="Genomic_DNA"/>
</dbReference>
<accession>A0A1H8PIK4</accession>
<gene>
    <name evidence="13" type="primary">uvrB</name>
    <name evidence="20" type="ORF">SAMN05660991_00191</name>
</gene>
<evidence type="ECO:0000256" key="2">
    <source>
        <dbReference type="ARBA" id="ARBA00008533"/>
    </source>
</evidence>
<keyword evidence="15" id="KW-0175">Coiled coil</keyword>
<dbReference type="Gene3D" id="4.10.860.10">
    <property type="entry name" value="UVR domain"/>
    <property type="match status" value="1"/>
</dbReference>
<dbReference type="STRING" id="673521.SAMN05660991_00191"/>
<comment type="subunit">
    <text evidence="11 13 14">Forms a heterotetramer with UvrA during the search for lesions. Interacts with UvrC in an incision complex.</text>
</comment>
<evidence type="ECO:0000256" key="11">
    <source>
        <dbReference type="ARBA" id="ARBA00026033"/>
    </source>
</evidence>
<feature type="binding site" evidence="13">
    <location>
        <begin position="49"/>
        <end position="56"/>
    </location>
    <ligand>
        <name>ATP</name>
        <dbReference type="ChEBI" id="CHEBI:30616"/>
    </ligand>
</feature>
<comment type="function">
    <text evidence="13">The UvrABC repair system catalyzes the recognition and processing of DNA lesions. A damage recognition complex composed of 2 UvrA and 2 UvrB subunits scans DNA for abnormalities. Upon binding of the UvrA(2)B(2) complex to a putative damaged site, the DNA wraps around one UvrB monomer. DNA wrap is dependent on ATP binding by UvrB and probably causes local melting of the DNA helix, facilitating insertion of UvrB beta-hairpin between the DNA strands. Then UvrB probes one DNA strand for the presence of a lesion. If a lesion is found the UvrA subunits dissociate and the UvrB-DNA preincision complex is formed. This complex is subsequently bound by UvrC and the second UvrB is released. If no lesion is found, the DNA wraps around the other UvrB subunit that will check the other stand for damage.</text>
</comment>
<dbReference type="FunFam" id="3.40.50.300:FF:000477">
    <property type="entry name" value="UvrABC system protein B"/>
    <property type="match status" value="1"/>
</dbReference>
<keyword evidence="4 13" id="KW-0547">Nucleotide-binding</keyword>
<dbReference type="Pfam" id="PF17757">
    <property type="entry name" value="UvrB_inter"/>
    <property type="match status" value="1"/>
</dbReference>
<feature type="short sequence motif" description="Beta-hairpin" evidence="13">
    <location>
        <begin position="102"/>
        <end position="125"/>
    </location>
</feature>
<dbReference type="Gene3D" id="3.40.50.300">
    <property type="entry name" value="P-loop containing nucleotide triphosphate hydrolases"/>
    <property type="match status" value="3"/>
</dbReference>
<keyword evidence="10 13" id="KW-0742">SOS response</keyword>
<dbReference type="FunFam" id="4.10.860.10:FF:000009">
    <property type="entry name" value="UvrABC system protein B"/>
    <property type="match status" value="1"/>
</dbReference>
<evidence type="ECO:0000259" key="19">
    <source>
        <dbReference type="PROSITE" id="PS51194"/>
    </source>
</evidence>
<dbReference type="PROSITE" id="PS51194">
    <property type="entry name" value="HELICASE_CTER"/>
    <property type="match status" value="1"/>
</dbReference>
<dbReference type="InterPro" id="IPR027417">
    <property type="entry name" value="P-loop_NTPase"/>
</dbReference>
<comment type="domain">
    <text evidence="13">The beta-hairpin motif is involved in DNA binding.</text>
</comment>